<dbReference type="InterPro" id="IPR011006">
    <property type="entry name" value="CheY-like_superfamily"/>
</dbReference>
<proteinExistence type="predicted"/>
<evidence type="ECO:0000256" key="5">
    <source>
        <dbReference type="ARBA" id="ARBA00022553"/>
    </source>
</evidence>
<dbReference type="InterPro" id="IPR035965">
    <property type="entry name" value="PAS-like_dom_sf"/>
</dbReference>
<evidence type="ECO:0000256" key="1">
    <source>
        <dbReference type="ARBA" id="ARBA00000085"/>
    </source>
</evidence>
<evidence type="ECO:0000256" key="3">
    <source>
        <dbReference type="ARBA" id="ARBA00012438"/>
    </source>
</evidence>
<dbReference type="PROSITE" id="PS50113">
    <property type="entry name" value="PAC"/>
    <property type="match status" value="2"/>
</dbReference>
<keyword evidence="4" id="KW-1003">Cell membrane</keyword>
<dbReference type="PANTHER" id="PTHR45339">
    <property type="entry name" value="HYBRID SIGNAL TRANSDUCTION HISTIDINE KINASE J"/>
    <property type="match status" value="1"/>
</dbReference>
<accession>A0ABR5SDF4</accession>
<dbReference type="InterPro" id="IPR008207">
    <property type="entry name" value="Sig_transdc_His_kin_Hpt_dom"/>
</dbReference>
<dbReference type="SMART" id="SM00448">
    <property type="entry name" value="REC"/>
    <property type="match status" value="2"/>
</dbReference>
<evidence type="ECO:0000256" key="9">
    <source>
        <dbReference type="ARBA" id="ARBA00022777"/>
    </source>
</evidence>
<dbReference type="InterPro" id="IPR036890">
    <property type="entry name" value="HATPase_C_sf"/>
</dbReference>
<dbReference type="Gene3D" id="3.30.450.40">
    <property type="match status" value="1"/>
</dbReference>
<dbReference type="InterPro" id="IPR003594">
    <property type="entry name" value="HATPase_dom"/>
</dbReference>
<dbReference type="InterPro" id="IPR000014">
    <property type="entry name" value="PAS"/>
</dbReference>
<dbReference type="PROSITE" id="PS50112">
    <property type="entry name" value="PAS"/>
    <property type="match status" value="1"/>
</dbReference>
<dbReference type="NCBIfam" id="TIGR00229">
    <property type="entry name" value="sensory_box"/>
    <property type="match status" value="1"/>
</dbReference>
<evidence type="ECO:0000256" key="10">
    <source>
        <dbReference type="ARBA" id="ARBA00022840"/>
    </source>
</evidence>
<dbReference type="SMART" id="SM00073">
    <property type="entry name" value="HPT"/>
    <property type="match status" value="1"/>
</dbReference>
<feature type="domain" description="HAMP" evidence="21">
    <location>
        <begin position="56"/>
        <end position="109"/>
    </location>
</feature>
<dbReference type="Gene3D" id="3.30.565.10">
    <property type="entry name" value="Histidine kinase-like ATPase, C-terminal domain"/>
    <property type="match status" value="1"/>
</dbReference>
<feature type="transmembrane region" description="Helical" evidence="16">
    <location>
        <begin position="12"/>
        <end position="32"/>
    </location>
</feature>
<dbReference type="SUPFAM" id="SSF52172">
    <property type="entry name" value="CheY-like"/>
    <property type="match status" value="2"/>
</dbReference>
<dbReference type="Gene3D" id="1.10.287.130">
    <property type="match status" value="1"/>
</dbReference>
<keyword evidence="6 23" id="KW-0808">Transferase</keyword>
<comment type="caution">
    <text evidence="23">The sequence shown here is derived from an EMBL/GenBank/DDBJ whole genome shotgun (WGS) entry which is preliminary data.</text>
</comment>
<keyword evidence="11 16" id="KW-1133">Transmembrane helix</keyword>
<dbReference type="Pfam" id="PF00512">
    <property type="entry name" value="HisKA"/>
    <property type="match status" value="1"/>
</dbReference>
<dbReference type="PANTHER" id="PTHR45339:SF1">
    <property type="entry name" value="HYBRID SIGNAL TRANSDUCTION HISTIDINE KINASE J"/>
    <property type="match status" value="1"/>
</dbReference>
<keyword evidence="10" id="KW-0067">ATP-binding</keyword>
<dbReference type="PROSITE" id="PS50109">
    <property type="entry name" value="HIS_KIN"/>
    <property type="match status" value="1"/>
</dbReference>
<dbReference type="Pfam" id="PF02518">
    <property type="entry name" value="HATPase_c"/>
    <property type="match status" value="1"/>
</dbReference>
<dbReference type="Gene3D" id="6.10.340.10">
    <property type="match status" value="1"/>
</dbReference>
<dbReference type="CDD" id="cd00082">
    <property type="entry name" value="HisKA"/>
    <property type="match status" value="1"/>
</dbReference>
<evidence type="ECO:0000259" key="17">
    <source>
        <dbReference type="PROSITE" id="PS50109"/>
    </source>
</evidence>
<dbReference type="EMBL" id="LNQR01000103">
    <property type="protein sequence ID" value="KWT79616.1"/>
    <property type="molecule type" value="Genomic_DNA"/>
</dbReference>
<dbReference type="EC" id="2.7.13.3" evidence="3"/>
<comment type="catalytic activity">
    <reaction evidence="1">
        <text>ATP + protein L-histidine = ADP + protein N-phospho-L-histidine.</text>
        <dbReference type="EC" id="2.7.13.3"/>
    </reaction>
</comment>
<feature type="transmembrane region" description="Helical" evidence="16">
    <location>
        <begin position="39"/>
        <end position="58"/>
    </location>
</feature>
<evidence type="ECO:0000256" key="7">
    <source>
        <dbReference type="ARBA" id="ARBA00022692"/>
    </source>
</evidence>
<dbReference type="SMART" id="SM00388">
    <property type="entry name" value="HisKA"/>
    <property type="match status" value="1"/>
</dbReference>
<dbReference type="GO" id="GO:0004673">
    <property type="term" value="F:protein histidine kinase activity"/>
    <property type="evidence" value="ECO:0007669"/>
    <property type="project" value="UniProtKB-EC"/>
</dbReference>
<feature type="domain" description="PAC" evidence="20">
    <location>
        <begin position="388"/>
        <end position="440"/>
    </location>
</feature>
<dbReference type="PROSITE" id="PS50110">
    <property type="entry name" value="RESPONSE_REGULATORY"/>
    <property type="match status" value="2"/>
</dbReference>
<dbReference type="PROSITE" id="PS50885">
    <property type="entry name" value="HAMP"/>
    <property type="match status" value="1"/>
</dbReference>
<feature type="domain" description="Response regulatory" evidence="18">
    <location>
        <begin position="984"/>
        <end position="1100"/>
    </location>
</feature>
<dbReference type="Gene3D" id="3.30.450.20">
    <property type="entry name" value="PAS domain"/>
    <property type="match status" value="2"/>
</dbReference>
<evidence type="ECO:0000259" key="18">
    <source>
        <dbReference type="PROSITE" id="PS50110"/>
    </source>
</evidence>
<dbReference type="Pfam" id="PF01627">
    <property type="entry name" value="Hpt"/>
    <property type="match status" value="1"/>
</dbReference>
<dbReference type="CDD" id="cd16922">
    <property type="entry name" value="HATPase_EvgS-ArcB-TorS-like"/>
    <property type="match status" value="1"/>
</dbReference>
<feature type="modified residue" description="4-aspartylphosphate" evidence="15">
    <location>
        <position position="889"/>
    </location>
</feature>
<dbReference type="InterPro" id="IPR001789">
    <property type="entry name" value="Sig_transdc_resp-reg_receiver"/>
</dbReference>
<feature type="modified residue" description="Phosphohistidine" evidence="14">
    <location>
        <position position="1176"/>
    </location>
</feature>
<dbReference type="SMART" id="SM00086">
    <property type="entry name" value="PAC"/>
    <property type="match status" value="2"/>
</dbReference>
<sequence>MKLRKYFENVPVSQRMTAFTSAVIVMLILTGFSDYPRLCALLGVSILILLSYLFTGSITRPLKLFQESIVELSKGKINSEIPLQSLENEFGEVARSLEALRQFAVEEAKKTWMNEHVTEIAHAIQRCATFADFGGELTSKLAPIMGLIYGAYYVSDSNCKELQWVGGYACGDTCTIRNYKWGEGIIGQAASDRRAMNLLFETSDTIISTQIGPGALNVSAIAVVPVIHRDEVIAVIELGTMGAFVEEQMMFLDSLLPIVAMNMEILSAGIETQQLLQKTQAQAQALSVSEQQLMARKDELEESRAVLAQIEERSRLILSSIKDGICLLDSQGIILYANNASAAMLGYTEEELIGEQMHAAIHYAHIDSTPYARTECHIHMTTRDGTSRSISDEVLWRKDGSYFHVEYTTTPIHKGDTLVGIVVVFRDITERIRGEMAVKKANFLADTALQLSKSGYWHVPLDGSGWYNLSERAVAIFGDIPNSDYRYRLKEDWLVHVEEGDEAAAKSTLENFNDAVAGNIPVFDSTYAYKRPIDGRVVWIRDVGIVKKNAQGKPTDMYGVNQDVTDFINAQEEIRRAKEIAEEATKMKSDFLANMSHEIRTPMNAIIGMTRLALQTELNSKQRNYMEKVDAAAKNLLGIINDILDFSKIEAGKLQFEQSSFYLEDVLEHIADLSTIKTQEKSLEFLFNIDIDVPTALVGDSLRLGQVLINLTNNAIKFTEKGEIIINISKEADGDEPNTVRLYFGVTDTGVGLTQEQQNKLFKAFSQADTSTTRKYGGTGLGLTISKRLVEMMDGQIAVKSEPGVGSTFYFTAKFGLQPTQRRLSAAAGDIHGLRVLVVDDNPSAREIFQSMLTALKFNATAVKSGTEAIEELMSAQRQGMSYRVVFMDWRMQGMDGIETIRRIRSDVKLADIPAFIMATAYSRDELMHQAKDIKIDGLLTKPVSPSTMLDSILTALGKQVVKDVKRSRRDDHHEAEKSMRGAYVLLVEDNEVNQELAIEILQDAGMRVDVAVNGLESLEKVKANKYDAVLMDCQMPVMDGFEATREIRKDDSFASLPVIAMTANAMAGDRERCIQAGMNDHIAKPIDVVQLFTTLALWIKPADAPDIKQQPKPHEDALPDIVGLDLKTALRRVGGNATLLKKLITRFTQTQADVIDRINAAAARADYETATREAHTVKGLAGNIGADEVFKAAATVEGLLKNTKTNELPEPLRTLEEALKVQLANISEAMPAPVEQSQTADSVPIDTAALAEEIQKFAAMLAEDDPGAAETAGGIMDKLTALGHGEAARQINTLISGFEFEDALEKLKEAAAAIGVEL</sequence>
<feature type="domain" description="PAC" evidence="20">
    <location>
        <begin position="523"/>
        <end position="576"/>
    </location>
</feature>
<dbReference type="InterPro" id="IPR004358">
    <property type="entry name" value="Sig_transdc_His_kin-like_C"/>
</dbReference>
<dbReference type="Pfam" id="PF00989">
    <property type="entry name" value="PAS"/>
    <property type="match status" value="1"/>
</dbReference>
<evidence type="ECO:0000256" key="2">
    <source>
        <dbReference type="ARBA" id="ARBA00004651"/>
    </source>
</evidence>
<dbReference type="SUPFAM" id="SSF55785">
    <property type="entry name" value="PYP-like sensor domain (PAS domain)"/>
    <property type="match status" value="1"/>
</dbReference>
<dbReference type="PROSITE" id="PS50894">
    <property type="entry name" value="HPT"/>
    <property type="match status" value="1"/>
</dbReference>
<dbReference type="PRINTS" id="PR00344">
    <property type="entry name" value="BCTRLSENSOR"/>
</dbReference>
<evidence type="ECO:0000313" key="23">
    <source>
        <dbReference type="EMBL" id="KWT79616.1"/>
    </source>
</evidence>
<keyword evidence="8" id="KW-0547">Nucleotide-binding</keyword>
<reference evidence="23 24" key="1">
    <citation type="submission" date="2015-11" db="EMBL/GenBank/DDBJ databases">
        <authorList>
            <person name="Lin W."/>
        </authorList>
    </citation>
    <scope>NUCLEOTIDE SEQUENCE [LARGE SCALE GENOMIC DNA]</scope>
    <source>
        <strain evidence="23 24">HCH-1</strain>
    </source>
</reference>
<dbReference type="Gene3D" id="1.20.120.160">
    <property type="entry name" value="HPT domain"/>
    <property type="match status" value="1"/>
</dbReference>
<dbReference type="RefSeq" id="WP_085053334.1">
    <property type="nucleotide sequence ID" value="NZ_LNQR01000103.1"/>
</dbReference>
<gene>
    <name evidence="23" type="ORF">ASN18_2713</name>
</gene>
<evidence type="ECO:0000259" key="19">
    <source>
        <dbReference type="PROSITE" id="PS50112"/>
    </source>
</evidence>
<keyword evidence="9 23" id="KW-0418">Kinase</keyword>
<feature type="modified residue" description="4-aspartylphosphate" evidence="15">
    <location>
        <position position="1033"/>
    </location>
</feature>
<evidence type="ECO:0000256" key="4">
    <source>
        <dbReference type="ARBA" id="ARBA00022475"/>
    </source>
</evidence>
<evidence type="ECO:0000256" key="6">
    <source>
        <dbReference type="ARBA" id="ARBA00022679"/>
    </source>
</evidence>
<dbReference type="SUPFAM" id="SSF47226">
    <property type="entry name" value="Histidine-containing phosphotransfer domain, HPT domain"/>
    <property type="match status" value="1"/>
</dbReference>
<evidence type="ECO:0000256" key="11">
    <source>
        <dbReference type="ARBA" id="ARBA00022989"/>
    </source>
</evidence>
<evidence type="ECO:0000259" key="21">
    <source>
        <dbReference type="PROSITE" id="PS50885"/>
    </source>
</evidence>
<dbReference type="InterPro" id="IPR005467">
    <property type="entry name" value="His_kinase_dom"/>
</dbReference>
<dbReference type="SUPFAM" id="SSF47384">
    <property type="entry name" value="Homodimeric domain of signal transducing histidine kinase"/>
    <property type="match status" value="1"/>
</dbReference>
<name>A0ABR5SDF4_9BACT</name>
<evidence type="ECO:0000256" key="16">
    <source>
        <dbReference type="SAM" id="Phobius"/>
    </source>
</evidence>
<dbReference type="SUPFAM" id="SSF55874">
    <property type="entry name" value="ATPase domain of HSP90 chaperone/DNA topoisomerase II/histidine kinase"/>
    <property type="match status" value="1"/>
</dbReference>
<feature type="domain" description="Histidine kinase" evidence="17">
    <location>
        <begin position="594"/>
        <end position="817"/>
    </location>
</feature>
<dbReference type="Proteomes" id="UP000060487">
    <property type="component" value="Unassembled WGS sequence"/>
</dbReference>
<dbReference type="CDD" id="cd17546">
    <property type="entry name" value="REC_hyHK_CKI1_RcsC-like"/>
    <property type="match status" value="2"/>
</dbReference>
<comment type="subcellular location">
    <subcellularLocation>
        <location evidence="2">Cell membrane</location>
        <topology evidence="2">Multi-pass membrane protein</topology>
    </subcellularLocation>
</comment>
<dbReference type="SMART" id="SM00387">
    <property type="entry name" value="HATPase_c"/>
    <property type="match status" value="1"/>
</dbReference>
<feature type="domain" description="HPt" evidence="22">
    <location>
        <begin position="1137"/>
        <end position="1234"/>
    </location>
</feature>
<keyword evidence="24" id="KW-1185">Reference proteome</keyword>
<evidence type="ECO:0000259" key="22">
    <source>
        <dbReference type="PROSITE" id="PS50894"/>
    </source>
</evidence>
<keyword evidence="7 16" id="KW-0812">Transmembrane</keyword>
<dbReference type="Pfam" id="PF00072">
    <property type="entry name" value="Response_reg"/>
    <property type="match status" value="2"/>
</dbReference>
<evidence type="ECO:0000259" key="20">
    <source>
        <dbReference type="PROSITE" id="PS50113"/>
    </source>
</evidence>
<dbReference type="Gene3D" id="3.40.50.2300">
    <property type="match status" value="2"/>
</dbReference>
<keyword evidence="13 16" id="KW-0472">Membrane</keyword>
<dbReference type="InterPro" id="IPR029016">
    <property type="entry name" value="GAF-like_dom_sf"/>
</dbReference>
<evidence type="ECO:0000313" key="24">
    <source>
        <dbReference type="Proteomes" id="UP000060487"/>
    </source>
</evidence>
<dbReference type="SUPFAM" id="SSF55781">
    <property type="entry name" value="GAF domain-like"/>
    <property type="match status" value="1"/>
</dbReference>
<dbReference type="Pfam" id="PF00672">
    <property type="entry name" value="HAMP"/>
    <property type="match status" value="1"/>
</dbReference>
<dbReference type="InterPro" id="IPR003661">
    <property type="entry name" value="HisK_dim/P_dom"/>
</dbReference>
<dbReference type="CDD" id="cd00130">
    <property type="entry name" value="PAS"/>
    <property type="match status" value="1"/>
</dbReference>
<dbReference type="SMART" id="SM00091">
    <property type="entry name" value="PAS"/>
    <property type="match status" value="1"/>
</dbReference>
<dbReference type="InterPro" id="IPR036097">
    <property type="entry name" value="HisK_dim/P_sf"/>
</dbReference>
<dbReference type="InterPro" id="IPR013767">
    <property type="entry name" value="PAS_fold"/>
</dbReference>
<evidence type="ECO:0000256" key="13">
    <source>
        <dbReference type="ARBA" id="ARBA00023136"/>
    </source>
</evidence>
<keyword evidence="5 15" id="KW-0597">Phosphoprotein</keyword>
<evidence type="ECO:0000256" key="15">
    <source>
        <dbReference type="PROSITE-ProRule" id="PRU00169"/>
    </source>
</evidence>
<feature type="domain" description="Response regulatory" evidence="18">
    <location>
        <begin position="835"/>
        <end position="957"/>
    </location>
</feature>
<evidence type="ECO:0000256" key="14">
    <source>
        <dbReference type="PROSITE-ProRule" id="PRU00110"/>
    </source>
</evidence>
<evidence type="ECO:0000256" key="8">
    <source>
        <dbReference type="ARBA" id="ARBA00022741"/>
    </source>
</evidence>
<dbReference type="InterPro" id="IPR003660">
    <property type="entry name" value="HAMP_dom"/>
</dbReference>
<keyword evidence="12" id="KW-0902">Two-component regulatory system</keyword>
<dbReference type="InterPro" id="IPR000700">
    <property type="entry name" value="PAS-assoc_C"/>
</dbReference>
<evidence type="ECO:0000256" key="12">
    <source>
        <dbReference type="ARBA" id="ARBA00023012"/>
    </source>
</evidence>
<dbReference type="InterPro" id="IPR036641">
    <property type="entry name" value="HPT_dom_sf"/>
</dbReference>
<feature type="domain" description="PAS" evidence="19">
    <location>
        <begin position="310"/>
        <end position="385"/>
    </location>
</feature>
<organism evidence="23 24">
    <name type="scientific">Candidatus Magnetominusculus xianensis</name>
    <dbReference type="NCBI Taxonomy" id="1748249"/>
    <lineage>
        <taxon>Bacteria</taxon>
        <taxon>Pseudomonadati</taxon>
        <taxon>Nitrospirota</taxon>
        <taxon>Nitrospiria</taxon>
        <taxon>Nitrospirales</taxon>
        <taxon>Nitrospiraceae</taxon>
        <taxon>Candidatus Magnetominusculus</taxon>
    </lineage>
</organism>
<protein>
    <recommendedName>
        <fullName evidence="3">histidine kinase</fullName>
        <ecNumber evidence="3">2.7.13.3</ecNumber>
    </recommendedName>
</protein>
<dbReference type="InterPro" id="IPR001610">
    <property type="entry name" value="PAC"/>
</dbReference>